<comment type="subcellular location">
    <subcellularLocation>
        <location evidence="12">Cytoplasm</location>
    </subcellularLocation>
</comment>
<dbReference type="PROSITE" id="PS00584">
    <property type="entry name" value="PFKB_KINASES_2"/>
    <property type="match status" value="1"/>
</dbReference>
<comment type="pathway">
    <text evidence="12">Carbohydrate metabolism; D-ribose degradation; D-ribose 5-phosphate from beta-D-ribopyranose: step 2/2.</text>
</comment>
<feature type="binding site" evidence="12">
    <location>
        <position position="184"/>
    </location>
    <ligand>
        <name>ATP</name>
        <dbReference type="ChEBI" id="CHEBI:30616"/>
    </ligand>
</feature>
<dbReference type="SUPFAM" id="SSF53613">
    <property type="entry name" value="Ribokinase-like"/>
    <property type="match status" value="1"/>
</dbReference>
<evidence type="ECO:0000256" key="10">
    <source>
        <dbReference type="ARBA" id="ARBA00022958"/>
    </source>
</evidence>
<feature type="binding site" evidence="12">
    <location>
        <position position="140"/>
    </location>
    <ligand>
        <name>substrate</name>
    </ligand>
</feature>
<feature type="binding site" evidence="12">
    <location>
        <position position="246"/>
    </location>
    <ligand>
        <name>K(+)</name>
        <dbReference type="ChEBI" id="CHEBI:29103"/>
    </ligand>
</feature>
<dbReference type="InterPro" id="IPR002139">
    <property type="entry name" value="Ribo/fructo_kinase"/>
</dbReference>
<feature type="binding site" evidence="12">
    <location>
        <position position="248"/>
    </location>
    <ligand>
        <name>K(+)</name>
        <dbReference type="ChEBI" id="CHEBI:29103"/>
    </ligand>
</feature>
<feature type="binding site" evidence="12">
    <location>
        <begin position="40"/>
        <end position="44"/>
    </location>
    <ligand>
        <name>substrate</name>
    </ligand>
</feature>
<dbReference type="NCBIfam" id="TIGR02152">
    <property type="entry name" value="D_ribokin_bact"/>
    <property type="match status" value="1"/>
</dbReference>
<keyword evidence="10 12" id="KW-0630">Potassium</keyword>
<feature type="binding site" evidence="12">
    <location>
        <begin position="251"/>
        <end position="252"/>
    </location>
    <ligand>
        <name>ATP</name>
        <dbReference type="ChEBI" id="CHEBI:30616"/>
    </ligand>
</feature>
<feature type="binding site" evidence="12">
    <location>
        <position position="283"/>
    </location>
    <ligand>
        <name>K(+)</name>
        <dbReference type="ChEBI" id="CHEBI:29103"/>
    </ligand>
</feature>
<dbReference type="PANTHER" id="PTHR10584">
    <property type="entry name" value="SUGAR KINASE"/>
    <property type="match status" value="1"/>
</dbReference>
<gene>
    <name evidence="12 14" type="primary">rbsK</name>
    <name evidence="14" type="ORF">AALT52_04455</name>
</gene>
<feature type="binding site" evidence="12">
    <location>
        <position position="288"/>
    </location>
    <ligand>
        <name>K(+)</name>
        <dbReference type="ChEBI" id="CHEBI:29103"/>
    </ligand>
</feature>
<keyword evidence="9 12" id="KW-0460">Magnesium</keyword>
<dbReference type="CDD" id="cd01174">
    <property type="entry name" value="ribokinase"/>
    <property type="match status" value="1"/>
</dbReference>
<evidence type="ECO:0000256" key="12">
    <source>
        <dbReference type="HAMAP-Rule" id="MF_01987"/>
    </source>
</evidence>
<protein>
    <recommendedName>
        <fullName evidence="3 12">Ribokinase</fullName>
        <shortName evidence="12">RK</shortName>
        <ecNumber evidence="2 12">2.7.1.15</ecNumber>
    </recommendedName>
</protein>
<evidence type="ECO:0000256" key="7">
    <source>
        <dbReference type="ARBA" id="ARBA00022777"/>
    </source>
</evidence>
<keyword evidence="6 12" id="KW-0547">Nucleotide-binding</keyword>
<dbReference type="GO" id="GO:0004747">
    <property type="term" value="F:ribokinase activity"/>
    <property type="evidence" value="ECO:0007669"/>
    <property type="project" value="UniProtKB-EC"/>
</dbReference>
<keyword evidence="11 12" id="KW-0119">Carbohydrate metabolism</keyword>
<proteinExistence type="inferred from homology"/>
<sequence>MVNRVTVLGSLNVDHIMQIKRLPLPGETMTMTDKQIAGGGKGANQAIAAARSGARTAFIGKIGADEQGKLMRTYLEDAKIDTSSVTLADAETGQAFILLQENGENSILVLGGANQALTATDIEAAKPKIKDSDFLITQFETPIEQAIKAFAYAKENGVVTILNPAPAKRVPKELLENVDLIVLNETETEILTGIKVVEEDTWRAAAEKLAKLGVQNTIITLGSKGAYYKTIEAEGFIKAFKVTAVDTTAAGDTFLGALSSQLDRDLTNIAEAIVFASMASALAVQKIGAIPSIPRLETVNEALGSATDY</sequence>
<keyword evidence="7 12" id="KW-0418">Kinase</keyword>
<keyword evidence="4 12" id="KW-0808">Transferase</keyword>
<dbReference type="EC" id="2.7.1.15" evidence="2 12"/>
<dbReference type="InterPro" id="IPR011877">
    <property type="entry name" value="Ribokinase"/>
</dbReference>
<evidence type="ECO:0000256" key="11">
    <source>
        <dbReference type="ARBA" id="ARBA00023277"/>
    </source>
</evidence>
<keyword evidence="15" id="KW-1185">Reference proteome</keyword>
<comment type="similarity">
    <text evidence="12">Belongs to the carbohydrate kinase PfkB family. Ribokinase subfamily.</text>
</comment>
<comment type="similarity">
    <text evidence="1">Belongs to the carbohydrate kinase pfkB family.</text>
</comment>
<reference evidence="14 15" key="1">
    <citation type="submission" date="2024-03" db="EMBL/GenBank/DDBJ databases">
        <title>Mouse gut bacterial collection (mGBC) of GemPharmatech.</title>
        <authorList>
            <person name="He Y."/>
            <person name="Dong L."/>
            <person name="Wu D."/>
            <person name="Gao X."/>
            <person name="Lin Z."/>
        </authorList>
    </citation>
    <scope>NUCLEOTIDE SEQUENCE [LARGE SCALE GENOMIC DNA]</scope>
    <source>
        <strain evidence="14 15">15-30</strain>
    </source>
</reference>
<feature type="binding site" evidence="12">
    <location>
        <position position="252"/>
    </location>
    <ligand>
        <name>substrate</name>
    </ligand>
</feature>
<comment type="function">
    <text evidence="12">Catalyzes the phosphorylation of ribose at O-5 in a reaction requiring ATP and magnesium. The resulting D-ribose-5-phosphate can then be used either for sythesis of nucleotides, histidine, and tryptophan, or as a component of the pentose phosphate pathway.</text>
</comment>
<keyword evidence="12" id="KW-0963">Cytoplasm</keyword>
<feature type="binding site" evidence="12">
    <location>
        <begin position="220"/>
        <end position="225"/>
    </location>
    <ligand>
        <name>ATP</name>
        <dbReference type="ChEBI" id="CHEBI:30616"/>
    </ligand>
</feature>
<feature type="domain" description="Carbohydrate kinase PfkB" evidence="13">
    <location>
        <begin position="4"/>
        <end position="294"/>
    </location>
</feature>
<evidence type="ECO:0000256" key="4">
    <source>
        <dbReference type="ARBA" id="ARBA00022679"/>
    </source>
</evidence>
<dbReference type="Pfam" id="PF00294">
    <property type="entry name" value="PfkB"/>
    <property type="match status" value="1"/>
</dbReference>
<feature type="binding site" evidence="12">
    <location>
        <position position="292"/>
    </location>
    <ligand>
        <name>K(+)</name>
        <dbReference type="ChEBI" id="CHEBI:29103"/>
    </ligand>
</feature>
<evidence type="ECO:0000313" key="14">
    <source>
        <dbReference type="EMBL" id="MEY8662143.1"/>
    </source>
</evidence>
<comment type="caution">
    <text evidence="12">Lacks conserved residue(s) required for the propagation of feature annotation.</text>
</comment>
<name>A0ABV4DQI7_9LACO</name>
<dbReference type="RefSeq" id="WP_369941522.1">
    <property type="nucleotide sequence ID" value="NZ_JBCLUF010000012.1"/>
</dbReference>
<feature type="binding site" evidence="12">
    <location>
        <position position="286"/>
    </location>
    <ligand>
        <name>K(+)</name>
        <dbReference type="ChEBI" id="CHEBI:29103"/>
    </ligand>
</feature>
<evidence type="ECO:0000256" key="9">
    <source>
        <dbReference type="ARBA" id="ARBA00022842"/>
    </source>
</evidence>
<keyword evidence="5 12" id="KW-0479">Metal-binding</keyword>
<comment type="activity regulation">
    <text evidence="12">Activated by a monovalent cation that binds near, but not in, the active site. The most likely occupant of the site in vivo is potassium. Ion binding induces a conformational change that may alter substrate affinity.</text>
</comment>
<dbReference type="Proteomes" id="UP001565236">
    <property type="component" value="Unassembled WGS sequence"/>
</dbReference>
<dbReference type="PANTHER" id="PTHR10584:SF166">
    <property type="entry name" value="RIBOKINASE"/>
    <property type="match status" value="1"/>
</dbReference>
<comment type="cofactor">
    <cofactor evidence="12">
        <name>Mg(2+)</name>
        <dbReference type="ChEBI" id="CHEBI:18420"/>
    </cofactor>
    <text evidence="12">Requires a divalent cation, most likely magnesium in vivo, as an electrophilic catalyst to aid phosphoryl group transfer. It is the chelate of the metal and the nucleotide that is the actual substrate.</text>
</comment>
<evidence type="ECO:0000256" key="8">
    <source>
        <dbReference type="ARBA" id="ARBA00022840"/>
    </source>
</evidence>
<evidence type="ECO:0000256" key="6">
    <source>
        <dbReference type="ARBA" id="ARBA00022741"/>
    </source>
</evidence>
<comment type="catalytic activity">
    <reaction evidence="12">
        <text>D-ribose + ATP = D-ribose 5-phosphate + ADP + H(+)</text>
        <dbReference type="Rhea" id="RHEA:13697"/>
        <dbReference type="ChEBI" id="CHEBI:15378"/>
        <dbReference type="ChEBI" id="CHEBI:30616"/>
        <dbReference type="ChEBI" id="CHEBI:47013"/>
        <dbReference type="ChEBI" id="CHEBI:78346"/>
        <dbReference type="ChEBI" id="CHEBI:456216"/>
        <dbReference type="EC" id="2.7.1.15"/>
    </reaction>
</comment>
<evidence type="ECO:0000313" key="15">
    <source>
        <dbReference type="Proteomes" id="UP001565236"/>
    </source>
</evidence>
<comment type="subunit">
    <text evidence="12">Homodimer.</text>
</comment>
<dbReference type="InterPro" id="IPR011611">
    <property type="entry name" value="PfkB_dom"/>
</dbReference>
<dbReference type="Gene3D" id="3.40.1190.20">
    <property type="match status" value="1"/>
</dbReference>
<dbReference type="HAMAP" id="MF_01987">
    <property type="entry name" value="Ribokinase"/>
    <property type="match status" value="1"/>
</dbReference>
<dbReference type="InterPro" id="IPR002173">
    <property type="entry name" value="Carboh/pur_kinase_PfkB_CS"/>
</dbReference>
<dbReference type="EMBL" id="JBCLUF010000012">
    <property type="protein sequence ID" value="MEY8662143.1"/>
    <property type="molecule type" value="Genomic_DNA"/>
</dbReference>
<evidence type="ECO:0000256" key="5">
    <source>
        <dbReference type="ARBA" id="ARBA00022723"/>
    </source>
</evidence>
<comment type="caution">
    <text evidence="14">The sequence shown here is derived from an EMBL/GenBank/DDBJ whole genome shotgun (WGS) entry which is preliminary data.</text>
</comment>
<accession>A0ABV4DQI7</accession>
<evidence type="ECO:0000256" key="2">
    <source>
        <dbReference type="ARBA" id="ARBA00012035"/>
    </source>
</evidence>
<evidence type="ECO:0000256" key="1">
    <source>
        <dbReference type="ARBA" id="ARBA00005380"/>
    </source>
</evidence>
<dbReference type="PRINTS" id="PR00990">
    <property type="entry name" value="RIBOKINASE"/>
</dbReference>
<evidence type="ECO:0000256" key="3">
    <source>
        <dbReference type="ARBA" id="ARBA00016943"/>
    </source>
</evidence>
<evidence type="ECO:0000259" key="13">
    <source>
        <dbReference type="Pfam" id="PF00294"/>
    </source>
</evidence>
<dbReference type="InterPro" id="IPR029056">
    <property type="entry name" value="Ribokinase-like"/>
</dbReference>
<feature type="binding site" evidence="12">
    <location>
        <begin position="12"/>
        <end position="14"/>
    </location>
    <ligand>
        <name>substrate</name>
    </ligand>
</feature>
<keyword evidence="8 12" id="KW-0067">ATP-binding</keyword>
<organism evidence="14 15">
    <name type="scientific">Ligilactobacillus faecis</name>
    <dbReference type="NCBI Taxonomy" id="762833"/>
    <lineage>
        <taxon>Bacteria</taxon>
        <taxon>Bacillati</taxon>
        <taxon>Bacillota</taxon>
        <taxon>Bacilli</taxon>
        <taxon>Lactobacillales</taxon>
        <taxon>Lactobacillaceae</taxon>
        <taxon>Ligilactobacillus</taxon>
    </lineage>
</organism>
<feature type="active site" description="Proton acceptor" evidence="12">
    <location>
        <position position="252"/>
    </location>
</feature>